<dbReference type="EMBL" id="JAWJWF010000001">
    <property type="protein sequence ID" value="KAK6642017.1"/>
    <property type="molecule type" value="Genomic_DNA"/>
</dbReference>
<sequence>MLKCPSMDGDGPQKLGNGLPSGPGQYTFSSPPRAVMVTRKMYRNPPLKELVSVRKFYFRVKGFKCE</sequence>
<reference evidence="2 3" key="1">
    <citation type="submission" date="2023-09" db="EMBL/GenBank/DDBJ databases">
        <title>Genomes of two closely related lineages of the louse Polyplax serrata with different host specificities.</title>
        <authorList>
            <person name="Martinu J."/>
            <person name="Tarabai H."/>
            <person name="Stefka J."/>
            <person name="Hypsa V."/>
        </authorList>
    </citation>
    <scope>NUCLEOTIDE SEQUENCE [LARGE SCALE GENOMIC DNA]</scope>
    <source>
        <strain evidence="2">98ZLc_SE</strain>
    </source>
</reference>
<dbReference type="Proteomes" id="UP001359485">
    <property type="component" value="Unassembled WGS sequence"/>
</dbReference>
<protein>
    <submittedName>
        <fullName evidence="2">Uncharacterized protein</fullName>
    </submittedName>
</protein>
<accession>A0ABR1BIN6</accession>
<name>A0ABR1BIN6_POLSC</name>
<evidence type="ECO:0000313" key="2">
    <source>
        <dbReference type="EMBL" id="KAK6642017.1"/>
    </source>
</evidence>
<evidence type="ECO:0000256" key="1">
    <source>
        <dbReference type="SAM" id="MobiDB-lite"/>
    </source>
</evidence>
<organism evidence="2 3">
    <name type="scientific">Polyplax serrata</name>
    <name type="common">Common mouse louse</name>
    <dbReference type="NCBI Taxonomy" id="468196"/>
    <lineage>
        <taxon>Eukaryota</taxon>
        <taxon>Metazoa</taxon>
        <taxon>Ecdysozoa</taxon>
        <taxon>Arthropoda</taxon>
        <taxon>Hexapoda</taxon>
        <taxon>Insecta</taxon>
        <taxon>Pterygota</taxon>
        <taxon>Neoptera</taxon>
        <taxon>Paraneoptera</taxon>
        <taxon>Psocodea</taxon>
        <taxon>Troctomorpha</taxon>
        <taxon>Phthiraptera</taxon>
        <taxon>Anoplura</taxon>
        <taxon>Polyplacidae</taxon>
        <taxon>Polyplax</taxon>
    </lineage>
</organism>
<proteinExistence type="predicted"/>
<keyword evidence="3" id="KW-1185">Reference proteome</keyword>
<feature type="region of interest" description="Disordered" evidence="1">
    <location>
        <begin position="1"/>
        <end position="27"/>
    </location>
</feature>
<evidence type="ECO:0000313" key="3">
    <source>
        <dbReference type="Proteomes" id="UP001359485"/>
    </source>
</evidence>
<gene>
    <name evidence="2" type="ORF">RUM44_013740</name>
</gene>
<comment type="caution">
    <text evidence="2">The sequence shown here is derived from an EMBL/GenBank/DDBJ whole genome shotgun (WGS) entry which is preliminary data.</text>
</comment>